<feature type="non-terminal residue" evidence="1">
    <location>
        <position position="1"/>
    </location>
</feature>
<name>A0A1D2AJF1_ORNBR</name>
<dbReference type="EMBL" id="GETE01000574">
    <property type="protein sequence ID" value="JAT79045.1"/>
    <property type="molecule type" value="Transcribed_RNA"/>
</dbReference>
<evidence type="ECO:0000313" key="1">
    <source>
        <dbReference type="EMBL" id="JAT79045.1"/>
    </source>
</evidence>
<keyword evidence="1" id="KW-0346">Stress response</keyword>
<organism evidence="1">
    <name type="scientific">Ornithodoros brasiliensis</name>
    <name type="common">Mouro tick</name>
    <dbReference type="NCBI Taxonomy" id="888526"/>
    <lineage>
        <taxon>Eukaryota</taxon>
        <taxon>Metazoa</taxon>
        <taxon>Ecdysozoa</taxon>
        <taxon>Arthropoda</taxon>
        <taxon>Chelicerata</taxon>
        <taxon>Arachnida</taxon>
        <taxon>Acari</taxon>
        <taxon>Parasitiformes</taxon>
        <taxon>Ixodida</taxon>
        <taxon>Ixodoidea</taxon>
        <taxon>Argasidae</taxon>
        <taxon>Ornithodorinae</taxon>
        <taxon>Ornithodoros</taxon>
    </lineage>
</organism>
<proteinExistence type="predicted"/>
<dbReference type="AlphaFoldDB" id="A0A1D2AJF1"/>
<sequence>TCFNTLKDAHTQLFTIQSSLRLLLCHGVFLHMFHSNGNDFVLRSFDGFLPRCLKRQKALGRHVTCLGIDVFRKSIPSGELPKNVAVFARLLFVFGLDFDAVFRRLHRDLFRRKIPHIQVEGELVRRTGDFVRQRPSDTGLVRSSRSHEVPSVVDRRRKEISVQNSRHEGVVEEPLCDVKWMAERVQDPWVDGHCVTS</sequence>
<protein>
    <submittedName>
        <fullName evidence="1">Heat shock protein</fullName>
    </submittedName>
</protein>
<accession>A0A1D2AJF1</accession>
<reference evidence="1" key="1">
    <citation type="submission" date="2016-07" db="EMBL/GenBank/DDBJ databases">
        <title>Salivary Glands transcriptome analysis on engorged females of Ornithodoros brasiliensis (Acari:Argasidae).</title>
        <authorList>
            <person name="Simons S.M."/>
            <person name="Carvalho E."/>
            <person name="Junqueira-de-Azevedo I."/>
            <person name="Ho P.L."/>
            <person name="Giovanni D."/>
            <person name="Mendonca R."/>
            <person name="Onofrio V."/>
            <person name="Landulfo G."/>
            <person name="Ramirez D."/>
            <person name="Barros-Battesti D."/>
        </authorList>
    </citation>
    <scope>NUCLEOTIDE SEQUENCE</scope>
    <source>
        <strain evidence="1">Female</strain>
        <tissue evidence="1">Salivary gland</tissue>
    </source>
</reference>
<feature type="non-terminal residue" evidence="1">
    <location>
        <position position="197"/>
    </location>
</feature>